<comment type="caution">
    <text evidence="1">The sequence shown here is derived from an EMBL/GenBank/DDBJ whole genome shotgun (WGS) entry which is preliminary data.</text>
</comment>
<evidence type="ECO:0000313" key="1">
    <source>
        <dbReference type="EMBL" id="OGG97025.1"/>
    </source>
</evidence>
<reference evidence="1 2" key="1">
    <citation type="journal article" date="2016" name="Nat. Commun.">
        <title>Thousands of microbial genomes shed light on interconnected biogeochemical processes in an aquifer system.</title>
        <authorList>
            <person name="Anantharaman K."/>
            <person name="Brown C.T."/>
            <person name="Hug L.A."/>
            <person name="Sharon I."/>
            <person name="Castelle C.J."/>
            <person name="Probst A.J."/>
            <person name="Thomas B.C."/>
            <person name="Singh A."/>
            <person name="Wilkins M.J."/>
            <person name="Karaoz U."/>
            <person name="Brodie E.L."/>
            <person name="Williams K.H."/>
            <person name="Hubbard S.S."/>
            <person name="Banfield J.F."/>
        </authorList>
    </citation>
    <scope>NUCLEOTIDE SEQUENCE [LARGE SCALE GENOMIC DNA]</scope>
</reference>
<evidence type="ECO:0000313" key="2">
    <source>
        <dbReference type="Proteomes" id="UP000178449"/>
    </source>
</evidence>
<proteinExistence type="predicted"/>
<sequence length="59" mass="6989">MTQKINLRNWFFLVGGRGKNLCEFLIKLNINKIILSVVLIQQVKYIPLEKINGKWYKPN</sequence>
<dbReference type="STRING" id="1817772.A2527_02915"/>
<dbReference type="EMBL" id="MFNE01000006">
    <property type="protein sequence ID" value="OGG97025.1"/>
    <property type="molecule type" value="Genomic_DNA"/>
</dbReference>
<gene>
    <name evidence="1" type="ORF">A2527_02915</name>
</gene>
<organism evidence="1 2">
    <name type="scientific">Candidatus Lambdaproteobacteria bacterium RIFOXYD2_FULL_50_16</name>
    <dbReference type="NCBI Taxonomy" id="1817772"/>
    <lineage>
        <taxon>Bacteria</taxon>
        <taxon>Pseudomonadati</taxon>
        <taxon>Pseudomonadota</taxon>
        <taxon>Candidatus Lambdaproteobacteria</taxon>
    </lineage>
</organism>
<protein>
    <submittedName>
        <fullName evidence="1">Uncharacterized protein</fullName>
    </submittedName>
</protein>
<dbReference type="Proteomes" id="UP000178449">
    <property type="component" value="Unassembled WGS sequence"/>
</dbReference>
<name>A0A1F6GFZ0_9PROT</name>
<dbReference type="AlphaFoldDB" id="A0A1F6GFZ0"/>
<accession>A0A1F6GFZ0</accession>